<dbReference type="eggNOG" id="KOG1018">
    <property type="taxonomic scope" value="Eukaryota"/>
</dbReference>
<keyword evidence="3" id="KW-1185">Reference proteome</keyword>
<dbReference type="EMBL" id="CM000645">
    <property type="protein sequence ID" value="EED90291.1"/>
    <property type="molecule type" value="Genomic_DNA"/>
</dbReference>
<dbReference type="InParanoid" id="B8C8I0"/>
<evidence type="ECO:0000313" key="2">
    <source>
        <dbReference type="EMBL" id="EED90291.1"/>
    </source>
</evidence>
<protein>
    <recommendedName>
        <fullName evidence="1">CMP/dCMP-type deaminase domain-containing protein</fullName>
    </recommendedName>
</protein>
<reference evidence="2 3" key="2">
    <citation type="journal article" date="2008" name="Nature">
        <title>The Phaeodactylum genome reveals the evolutionary history of diatom genomes.</title>
        <authorList>
            <person name="Bowler C."/>
            <person name="Allen A.E."/>
            <person name="Badger J.H."/>
            <person name="Grimwood J."/>
            <person name="Jabbari K."/>
            <person name="Kuo A."/>
            <person name="Maheswari U."/>
            <person name="Martens C."/>
            <person name="Maumus F."/>
            <person name="Otillar R.P."/>
            <person name="Rayko E."/>
            <person name="Salamov A."/>
            <person name="Vandepoele K."/>
            <person name="Beszteri B."/>
            <person name="Gruber A."/>
            <person name="Heijde M."/>
            <person name="Katinka M."/>
            <person name="Mock T."/>
            <person name="Valentin K."/>
            <person name="Verret F."/>
            <person name="Berges J.A."/>
            <person name="Brownlee C."/>
            <person name="Cadoret J.P."/>
            <person name="Chiovitti A."/>
            <person name="Choi C.J."/>
            <person name="Coesel S."/>
            <person name="De Martino A."/>
            <person name="Detter J.C."/>
            <person name="Durkin C."/>
            <person name="Falciatore A."/>
            <person name="Fournet J."/>
            <person name="Haruta M."/>
            <person name="Huysman M.J."/>
            <person name="Jenkins B.D."/>
            <person name="Jiroutova K."/>
            <person name="Jorgensen R.E."/>
            <person name="Joubert Y."/>
            <person name="Kaplan A."/>
            <person name="Kroger N."/>
            <person name="Kroth P.G."/>
            <person name="La Roche J."/>
            <person name="Lindquist E."/>
            <person name="Lommer M."/>
            <person name="Martin-Jezequel V."/>
            <person name="Lopez P.J."/>
            <person name="Lucas S."/>
            <person name="Mangogna M."/>
            <person name="McGinnis K."/>
            <person name="Medlin L.K."/>
            <person name="Montsant A."/>
            <person name="Oudot-Le Secq M.P."/>
            <person name="Napoli C."/>
            <person name="Obornik M."/>
            <person name="Parker M.S."/>
            <person name="Petit J.L."/>
            <person name="Porcel B.M."/>
            <person name="Poulsen N."/>
            <person name="Robison M."/>
            <person name="Rychlewski L."/>
            <person name="Rynearson T.A."/>
            <person name="Schmutz J."/>
            <person name="Shapiro H."/>
            <person name="Siaut M."/>
            <person name="Stanley M."/>
            <person name="Sussman M.R."/>
            <person name="Taylor A.R."/>
            <person name="Vardi A."/>
            <person name="von Dassow P."/>
            <person name="Vyverman W."/>
            <person name="Willis A."/>
            <person name="Wyrwicz L.S."/>
            <person name="Rokhsar D.S."/>
            <person name="Weissenbach J."/>
            <person name="Armbrust E.V."/>
            <person name="Green B.R."/>
            <person name="Van de Peer Y."/>
            <person name="Grigoriev I.V."/>
        </authorList>
    </citation>
    <scope>NUCLEOTIDE SEQUENCE [LARGE SCALE GENOMIC DNA]</scope>
    <source>
        <strain evidence="2 3">CCMP1335</strain>
    </source>
</reference>
<reference evidence="2 3" key="1">
    <citation type="journal article" date="2004" name="Science">
        <title>The genome of the diatom Thalassiosira pseudonana: ecology, evolution, and metabolism.</title>
        <authorList>
            <person name="Armbrust E.V."/>
            <person name="Berges J.A."/>
            <person name="Bowler C."/>
            <person name="Green B.R."/>
            <person name="Martinez D."/>
            <person name="Putnam N.H."/>
            <person name="Zhou S."/>
            <person name="Allen A.E."/>
            <person name="Apt K.E."/>
            <person name="Bechner M."/>
            <person name="Brzezinski M.A."/>
            <person name="Chaal B.K."/>
            <person name="Chiovitti A."/>
            <person name="Davis A.K."/>
            <person name="Demarest M.S."/>
            <person name="Detter J.C."/>
            <person name="Glavina T."/>
            <person name="Goodstein D."/>
            <person name="Hadi M.Z."/>
            <person name="Hellsten U."/>
            <person name="Hildebrand M."/>
            <person name="Jenkins B.D."/>
            <person name="Jurka J."/>
            <person name="Kapitonov V.V."/>
            <person name="Kroger N."/>
            <person name="Lau W.W."/>
            <person name="Lane T.W."/>
            <person name="Larimer F.W."/>
            <person name="Lippmeier J.C."/>
            <person name="Lucas S."/>
            <person name="Medina M."/>
            <person name="Montsant A."/>
            <person name="Obornik M."/>
            <person name="Parker M.S."/>
            <person name="Palenik B."/>
            <person name="Pazour G.J."/>
            <person name="Richardson P.M."/>
            <person name="Rynearson T.A."/>
            <person name="Saito M.A."/>
            <person name="Schwartz D.C."/>
            <person name="Thamatrakoln K."/>
            <person name="Valentin K."/>
            <person name="Vardi A."/>
            <person name="Wilkerson F.P."/>
            <person name="Rokhsar D.S."/>
        </authorList>
    </citation>
    <scope>NUCLEOTIDE SEQUENCE [LARGE SCALE GENOMIC DNA]</scope>
    <source>
        <strain evidence="2 3">CCMP1335</strain>
    </source>
</reference>
<dbReference type="GO" id="GO:0008835">
    <property type="term" value="F:diaminohydroxyphosphoribosylaminopyrimidine deaminase activity"/>
    <property type="evidence" value="ECO:0000318"/>
    <property type="project" value="GO_Central"/>
</dbReference>
<dbReference type="RefSeq" id="XP_002292316.1">
    <property type="nucleotide sequence ID" value="XM_002292280.1"/>
</dbReference>
<dbReference type="Gene3D" id="3.40.140.10">
    <property type="entry name" value="Cytidine Deaminase, domain 2"/>
    <property type="match status" value="1"/>
</dbReference>
<feature type="domain" description="CMP/dCMP-type deaminase" evidence="1">
    <location>
        <begin position="179"/>
        <end position="319"/>
    </location>
</feature>
<sequence length="777" mass="84802">MTVHVITSQPSTTFTSRTVTLVLVSPHPSGILRRSATPSLQITSRTFTPSKWSVAQPNIMIGIWAIVALSFTASPCHAAVHSAAFVSSIGSQLSHQRSITGCASSGHRREISSEGYRATNLQLSKDDDTFLIDADVIINAGRDLGDEIMKELNGEGDVADELILERGDDEDEDEDEETKHDKAMMRQAIMMVQSSGGERGSHGPFPRPVAGAVLVAKDGRILGKGRSTYAGHAVEFAFKEAGINATPLREWCVAWPSDSKFRKDISESTLYVTLEPSNEGQGEEKPPITQLVEMAGIPRLVIGCQDPVPENAAEGAGRLHAAGVSVTMGILQGECQDLIKEYTALCNTKIQRMARQHMKRFGRPMGHLHCSVIDSDDAEAFVRNGNSFGKNFGGQHLSYRDFGTYEIAPPPEAIWASTEGDVDEFSTEADDFFNMEFEEEDSQETLSKNPMMPWYEQVDACVATFPKPGNGPVGDPSIQARLKGLKWLATQGKSLPAGVERVLVMDATDLKDLPLSNNDANTPAGVDIEEFWKGENRKPSRVLLRHGDNAMAVAVAKAAAKAAQAAAEASEKAREALETGDAELAAEAALQCQEAAMKSNELIQKEIQSSQDLKRRLMDMGVKVEIIKGADPIDVMNHLGKRSGHNSVVWRAGCWGSRGVDSILAGAFQRVSAHIAVDAAGGKFWQLMLAERALQSACGPDRHIKVFAEQEDINMEYCDREDADKDCNLLFDGRPVRHVRLDARVAVIDEIKTRDTVLAKTVPIKKKFHDEEAPWFL</sequence>
<dbReference type="HOGENOM" id="CLU_020241_0_0_1"/>
<dbReference type="PANTHER" id="PTHR11079:SF162">
    <property type="entry name" value="RIBOFLAVIN BIOSYNTHESIS PROTEIN PYRD, CHLOROPLASTIC"/>
    <property type="match status" value="1"/>
</dbReference>
<dbReference type="KEGG" id="tps:THAPSDRAFT_24042"/>
<dbReference type="GeneID" id="7448107"/>
<evidence type="ECO:0000259" key="1">
    <source>
        <dbReference type="PROSITE" id="PS51747"/>
    </source>
</evidence>
<dbReference type="OMA" id="VWRAGCW"/>
<evidence type="ECO:0000313" key="3">
    <source>
        <dbReference type="Proteomes" id="UP000001449"/>
    </source>
</evidence>
<proteinExistence type="predicted"/>
<dbReference type="SUPFAM" id="SSF53927">
    <property type="entry name" value="Cytidine deaminase-like"/>
    <property type="match status" value="1"/>
</dbReference>
<dbReference type="PANTHER" id="PTHR11079">
    <property type="entry name" value="CYTOSINE DEAMINASE FAMILY MEMBER"/>
    <property type="match status" value="1"/>
</dbReference>
<dbReference type="InterPro" id="IPR002125">
    <property type="entry name" value="CMP_dCMP_dom"/>
</dbReference>
<dbReference type="InterPro" id="IPR016193">
    <property type="entry name" value="Cytidine_deaminase-like"/>
</dbReference>
<gene>
    <name evidence="2" type="ORF">THAPSDRAFT_24042</name>
</gene>
<dbReference type="PROSITE" id="PS51747">
    <property type="entry name" value="CYT_DCMP_DEAMINASES_2"/>
    <property type="match status" value="1"/>
</dbReference>
<dbReference type="AlphaFoldDB" id="B8C8I0"/>
<dbReference type="Proteomes" id="UP000001449">
    <property type="component" value="Chromosome 9"/>
</dbReference>
<name>B8C8I0_THAPS</name>
<dbReference type="PaxDb" id="35128-Thaps24042"/>
<accession>B8C8I0</accession>
<organism evidence="2 3">
    <name type="scientific">Thalassiosira pseudonana</name>
    <name type="common">Marine diatom</name>
    <name type="synonym">Cyclotella nana</name>
    <dbReference type="NCBI Taxonomy" id="35128"/>
    <lineage>
        <taxon>Eukaryota</taxon>
        <taxon>Sar</taxon>
        <taxon>Stramenopiles</taxon>
        <taxon>Ochrophyta</taxon>
        <taxon>Bacillariophyta</taxon>
        <taxon>Coscinodiscophyceae</taxon>
        <taxon>Thalassiosirophycidae</taxon>
        <taxon>Thalassiosirales</taxon>
        <taxon>Thalassiosiraceae</taxon>
        <taxon>Thalassiosira</taxon>
    </lineage>
</organism>
<dbReference type="STRING" id="35128.B8C8I0"/>